<dbReference type="Proteomes" id="UP001597261">
    <property type="component" value="Unassembled WGS sequence"/>
</dbReference>
<organism evidence="1 2">
    <name type="scientific">Streptomyces caeni</name>
    <dbReference type="NCBI Taxonomy" id="2307231"/>
    <lineage>
        <taxon>Bacteria</taxon>
        <taxon>Bacillati</taxon>
        <taxon>Actinomycetota</taxon>
        <taxon>Actinomycetes</taxon>
        <taxon>Kitasatosporales</taxon>
        <taxon>Streptomycetaceae</taxon>
        <taxon>Streptomyces</taxon>
    </lineage>
</organism>
<dbReference type="Gene3D" id="3.90.226.10">
    <property type="entry name" value="2-enoyl-CoA Hydratase, Chain A, domain 1"/>
    <property type="match status" value="1"/>
</dbReference>
<evidence type="ECO:0000313" key="1">
    <source>
        <dbReference type="EMBL" id="MFD1663440.1"/>
    </source>
</evidence>
<dbReference type="PANTHER" id="PTHR43612">
    <property type="entry name" value="TRIFUNCTIONAL ENZYME SUBUNIT ALPHA"/>
    <property type="match status" value="1"/>
</dbReference>
<sequence>MTESAITYARDADGIVTLTLDDPTSSVNTMNDAFMTGLEQCVPRLESERDEIAGVLLVSAKKTFFAGGDLNRLRAGSAEKAAEETAYINRMKGWMRRLEQLGRPVVAVLNGTALGGGLEVALCAHHRIAADLPGSRFGLPEVSLGLLPGGGGITRTVRMLGLHKALSEVILPAKKFTPRAALALGLVDEHLAWCPRAVRLGAARAADRGPPGADALR</sequence>
<dbReference type="InterPro" id="IPR001753">
    <property type="entry name" value="Enoyl-CoA_hydra/iso"/>
</dbReference>
<dbReference type="CDD" id="cd06558">
    <property type="entry name" value="crotonase-like"/>
    <property type="match status" value="1"/>
</dbReference>
<dbReference type="EMBL" id="JBHUDX010000139">
    <property type="protein sequence ID" value="MFD1663440.1"/>
    <property type="molecule type" value="Genomic_DNA"/>
</dbReference>
<proteinExistence type="predicted"/>
<dbReference type="Pfam" id="PF00378">
    <property type="entry name" value="ECH_1"/>
    <property type="match status" value="1"/>
</dbReference>
<dbReference type="PANTHER" id="PTHR43612:SF3">
    <property type="entry name" value="TRIFUNCTIONAL ENZYME SUBUNIT ALPHA, MITOCHONDRIAL"/>
    <property type="match status" value="1"/>
</dbReference>
<dbReference type="InterPro" id="IPR029045">
    <property type="entry name" value="ClpP/crotonase-like_dom_sf"/>
</dbReference>
<evidence type="ECO:0000313" key="2">
    <source>
        <dbReference type="Proteomes" id="UP001597261"/>
    </source>
</evidence>
<accession>A0ABW4J1E0</accession>
<protein>
    <submittedName>
        <fullName evidence="1">Enoyl-CoA hydratase/isomerase family protein</fullName>
    </submittedName>
</protein>
<comment type="caution">
    <text evidence="1">The sequence shown here is derived from an EMBL/GenBank/DDBJ whole genome shotgun (WGS) entry which is preliminary data.</text>
</comment>
<gene>
    <name evidence="1" type="ORF">ACFSL4_36080</name>
</gene>
<keyword evidence="2" id="KW-1185">Reference proteome</keyword>
<reference evidence="2" key="1">
    <citation type="journal article" date="2019" name="Int. J. Syst. Evol. Microbiol.">
        <title>The Global Catalogue of Microorganisms (GCM) 10K type strain sequencing project: providing services to taxonomists for standard genome sequencing and annotation.</title>
        <authorList>
            <consortium name="The Broad Institute Genomics Platform"/>
            <consortium name="The Broad Institute Genome Sequencing Center for Infectious Disease"/>
            <person name="Wu L."/>
            <person name="Ma J."/>
        </authorList>
    </citation>
    <scope>NUCLEOTIDE SEQUENCE [LARGE SCALE GENOMIC DNA]</scope>
    <source>
        <strain evidence="2">CGMCC 1.12470</strain>
    </source>
</reference>
<dbReference type="SUPFAM" id="SSF52096">
    <property type="entry name" value="ClpP/crotonase"/>
    <property type="match status" value="1"/>
</dbReference>
<name>A0ABW4J1E0_9ACTN</name>
<dbReference type="InterPro" id="IPR050136">
    <property type="entry name" value="FA_oxidation_alpha_subunit"/>
</dbReference>